<evidence type="ECO:0008006" key="4">
    <source>
        <dbReference type="Google" id="ProtNLM"/>
    </source>
</evidence>
<reference evidence="2" key="1">
    <citation type="submission" date="2020-01" db="EMBL/GenBank/DDBJ databases">
        <authorList>
            <person name="Mishra B."/>
        </authorList>
    </citation>
    <scope>NUCLEOTIDE SEQUENCE [LARGE SCALE GENOMIC DNA]</scope>
</reference>
<accession>A0A6D2IC59</accession>
<gene>
    <name evidence="2" type="ORF">MERR_LOCUS10066</name>
</gene>
<dbReference type="EMBL" id="CACVBM020000743">
    <property type="protein sequence ID" value="CAA7022831.1"/>
    <property type="molecule type" value="Genomic_DNA"/>
</dbReference>
<organism evidence="2 3">
    <name type="scientific">Microthlaspi erraticum</name>
    <dbReference type="NCBI Taxonomy" id="1685480"/>
    <lineage>
        <taxon>Eukaryota</taxon>
        <taxon>Viridiplantae</taxon>
        <taxon>Streptophyta</taxon>
        <taxon>Embryophyta</taxon>
        <taxon>Tracheophyta</taxon>
        <taxon>Spermatophyta</taxon>
        <taxon>Magnoliopsida</taxon>
        <taxon>eudicotyledons</taxon>
        <taxon>Gunneridae</taxon>
        <taxon>Pentapetalae</taxon>
        <taxon>rosids</taxon>
        <taxon>malvids</taxon>
        <taxon>Brassicales</taxon>
        <taxon>Brassicaceae</taxon>
        <taxon>Coluteocarpeae</taxon>
        <taxon>Microthlaspi</taxon>
    </lineage>
</organism>
<comment type="caution">
    <text evidence="2">The sequence shown here is derived from an EMBL/GenBank/DDBJ whole genome shotgun (WGS) entry which is preliminary data.</text>
</comment>
<proteinExistence type="predicted"/>
<evidence type="ECO:0000256" key="1">
    <source>
        <dbReference type="SAM" id="SignalP"/>
    </source>
</evidence>
<feature type="chain" id="PRO_5025381020" description="Secreted protein" evidence="1">
    <location>
        <begin position="28"/>
        <end position="137"/>
    </location>
</feature>
<keyword evidence="1" id="KW-0732">Signal</keyword>
<name>A0A6D2IC59_9BRAS</name>
<sequence>MMRSRYSPKSKSLAFALISFFSLKSSAASLFSDLEIGGRWLPKHSRRRGGPVGRSLVVRLNRATERFCRFTTELCLAGRSLRCSSSRVWVLAFEGFGASTALRSICSSLALISGRYCEKLLLWRYLLGFLSFWDWVL</sequence>
<evidence type="ECO:0000313" key="3">
    <source>
        <dbReference type="Proteomes" id="UP000467841"/>
    </source>
</evidence>
<dbReference type="Proteomes" id="UP000467841">
    <property type="component" value="Unassembled WGS sequence"/>
</dbReference>
<evidence type="ECO:0000313" key="2">
    <source>
        <dbReference type="EMBL" id="CAA7022831.1"/>
    </source>
</evidence>
<protein>
    <recommendedName>
        <fullName evidence="4">Secreted protein</fullName>
    </recommendedName>
</protein>
<dbReference type="AlphaFoldDB" id="A0A6D2IC59"/>
<feature type="signal peptide" evidence="1">
    <location>
        <begin position="1"/>
        <end position="27"/>
    </location>
</feature>
<keyword evidence="3" id="KW-1185">Reference proteome</keyword>